<keyword evidence="3 9" id="KW-0732">Signal</keyword>
<evidence type="ECO:0000256" key="7">
    <source>
        <dbReference type="ARBA" id="ARBA00023288"/>
    </source>
</evidence>
<protein>
    <submittedName>
        <fullName evidence="10">Uncharacterized protein</fullName>
    </submittedName>
</protein>
<comment type="caution">
    <text evidence="10">The sequence shown here is derived from an EMBL/GenBank/DDBJ whole genome shotgun (WGS) entry which is preliminary data.</text>
</comment>
<dbReference type="EMBL" id="AORI01000011">
    <property type="protein sequence ID" value="ENY68751.1"/>
    <property type="molecule type" value="Genomic_DNA"/>
</dbReference>
<dbReference type="STRING" id="1188233.MAU_5520"/>
<keyword evidence="6" id="KW-0564">Palmitate</keyword>
<dbReference type="PATRIC" id="fig|1188233.3.peg.535"/>
<name>N9VBH9_9BACT</name>
<dbReference type="RefSeq" id="WP_004425074.1">
    <property type="nucleotide sequence ID" value="NZ_AORI01000011.1"/>
</dbReference>
<keyword evidence="11" id="KW-1185">Reference proteome</keyword>
<evidence type="ECO:0000313" key="11">
    <source>
        <dbReference type="Proteomes" id="UP000013131"/>
    </source>
</evidence>
<feature type="signal peptide" evidence="9">
    <location>
        <begin position="1"/>
        <end position="24"/>
    </location>
</feature>
<keyword evidence="5" id="KW-0472">Membrane</keyword>
<feature type="compositionally biased region" description="Basic and acidic residues" evidence="8">
    <location>
        <begin position="64"/>
        <end position="77"/>
    </location>
</feature>
<feature type="chain" id="PRO_5004154161" evidence="9">
    <location>
        <begin position="25"/>
        <end position="193"/>
    </location>
</feature>
<evidence type="ECO:0000256" key="6">
    <source>
        <dbReference type="ARBA" id="ARBA00023139"/>
    </source>
</evidence>
<keyword evidence="2" id="KW-1003">Cell membrane</keyword>
<dbReference type="InterPro" id="IPR049890">
    <property type="entry name" value="VlpA-F-like_signal"/>
</dbReference>
<evidence type="ECO:0000313" key="10">
    <source>
        <dbReference type="EMBL" id="ENY68751.1"/>
    </source>
</evidence>
<evidence type="ECO:0000256" key="4">
    <source>
        <dbReference type="ARBA" id="ARBA00022737"/>
    </source>
</evidence>
<evidence type="ECO:0000256" key="5">
    <source>
        <dbReference type="ARBA" id="ARBA00023136"/>
    </source>
</evidence>
<evidence type="ECO:0000256" key="2">
    <source>
        <dbReference type="ARBA" id="ARBA00022475"/>
    </source>
</evidence>
<feature type="compositionally biased region" description="Polar residues" evidence="8">
    <location>
        <begin position="48"/>
        <end position="61"/>
    </location>
</feature>
<dbReference type="Proteomes" id="UP000013131">
    <property type="component" value="Unassembled WGS sequence"/>
</dbReference>
<gene>
    <name evidence="10" type="ORF">MAU_5520</name>
</gene>
<keyword evidence="7" id="KW-0449">Lipoprotein</keyword>
<evidence type="ECO:0000256" key="9">
    <source>
        <dbReference type="SAM" id="SignalP"/>
    </source>
</evidence>
<keyword evidence="4" id="KW-0677">Repeat</keyword>
<evidence type="ECO:0000256" key="3">
    <source>
        <dbReference type="ARBA" id="ARBA00022729"/>
    </source>
</evidence>
<feature type="compositionally biased region" description="Basic and acidic residues" evidence="8">
    <location>
        <begin position="30"/>
        <end position="44"/>
    </location>
</feature>
<dbReference type="OrthoDB" id="398306at2"/>
<reference evidence="10 11" key="1">
    <citation type="journal article" date="2013" name="Genome Announc.">
        <title>Draft Genome Sequences of Mycoplasma auris and Mycoplasma yeatsii, Two Species of the Ear Canal of Caprinae.</title>
        <authorList>
            <person name="Dordet-Frisoni E."/>
            <person name="Baranowski E."/>
            <person name="Barre A."/>
            <person name="Blanchard A."/>
            <person name="Breton M."/>
            <person name="Couture C."/>
            <person name="Dupuy V."/>
            <person name="Gaurivaud P."/>
            <person name="Jacob D."/>
            <person name="Lemaitre C."/>
            <person name="Manso-Silvan L."/>
            <person name="Nikolski M."/>
            <person name="Nouvel L.X."/>
            <person name="Poumarat F."/>
            <person name="Sirand-Pugnet P."/>
            <person name="Thebault P."/>
            <person name="Theil S."/>
            <person name="Thiaucourt F."/>
            <person name="Citti C."/>
            <person name="Tardy F."/>
        </authorList>
    </citation>
    <scope>NUCLEOTIDE SEQUENCE [LARGE SCALE GENOMIC DNA]</scope>
    <source>
        <strain evidence="10 11">15026</strain>
    </source>
</reference>
<accession>N9VBH9</accession>
<sequence>MKKINKILLAVGSVTSLVSLPLVAANCGGTKEEAKKPETKDPKDGGSSAPSTNPTENQPQGDQAGKEENDTKELETAKKDYADFITKVKSEAKKQEKNEVKEVLEALVKKADEELNKLKTKDDFVSALKKLQTEVEKAKKSNAPAAEASTPMKDGKKEEDKEKENEKKDKKEKPAVGDLGLSDLIDDGKYPII</sequence>
<dbReference type="AlphaFoldDB" id="N9VBH9"/>
<feature type="region of interest" description="Disordered" evidence="8">
    <location>
        <begin position="135"/>
        <end position="193"/>
    </location>
</feature>
<evidence type="ECO:0000256" key="8">
    <source>
        <dbReference type="SAM" id="MobiDB-lite"/>
    </source>
</evidence>
<dbReference type="GO" id="GO:0005886">
    <property type="term" value="C:plasma membrane"/>
    <property type="evidence" value="ECO:0007669"/>
    <property type="project" value="UniProtKB-SubCell"/>
</dbReference>
<organism evidence="10 11">
    <name type="scientific">Metamycoplasma auris 15026</name>
    <dbReference type="NCBI Taxonomy" id="1188233"/>
    <lineage>
        <taxon>Bacteria</taxon>
        <taxon>Bacillati</taxon>
        <taxon>Mycoplasmatota</taxon>
        <taxon>Mycoplasmoidales</taxon>
        <taxon>Metamycoplasmataceae</taxon>
        <taxon>Metamycoplasma</taxon>
    </lineage>
</organism>
<feature type="region of interest" description="Disordered" evidence="8">
    <location>
        <begin position="27"/>
        <end position="77"/>
    </location>
</feature>
<feature type="compositionally biased region" description="Basic and acidic residues" evidence="8">
    <location>
        <begin position="153"/>
        <end position="175"/>
    </location>
</feature>
<evidence type="ECO:0000256" key="1">
    <source>
        <dbReference type="ARBA" id="ARBA00004193"/>
    </source>
</evidence>
<comment type="subcellular location">
    <subcellularLocation>
        <location evidence="1">Cell membrane</location>
        <topology evidence="1">Lipid-anchor</topology>
    </subcellularLocation>
</comment>
<proteinExistence type="predicted"/>
<dbReference type="NCBIfam" id="NF033817">
    <property type="entry name" value="Mplas_variab_LP"/>
    <property type="match status" value="1"/>
</dbReference>